<reference evidence="4" key="1">
    <citation type="journal article" date="2021" name="PeerJ">
        <title>Extensive microbial diversity within the chicken gut microbiome revealed by metagenomics and culture.</title>
        <authorList>
            <person name="Gilroy R."/>
            <person name="Ravi A."/>
            <person name="Getino M."/>
            <person name="Pursley I."/>
            <person name="Horton D.L."/>
            <person name="Alikhan N.F."/>
            <person name="Baker D."/>
            <person name="Gharbi K."/>
            <person name="Hall N."/>
            <person name="Watson M."/>
            <person name="Adriaenssens E.M."/>
            <person name="Foster-Nyarko E."/>
            <person name="Jarju S."/>
            <person name="Secka A."/>
            <person name="Antonio M."/>
            <person name="Oren A."/>
            <person name="Chaudhuri R.R."/>
            <person name="La Ragione R."/>
            <person name="Hildebrand F."/>
            <person name="Pallen M.J."/>
        </authorList>
    </citation>
    <scope>NUCLEOTIDE SEQUENCE</scope>
    <source>
        <strain evidence="4">CHK183-1962</strain>
    </source>
</reference>
<proteinExistence type="inferred from homology"/>
<dbReference type="Proteomes" id="UP000886890">
    <property type="component" value="Unassembled WGS sequence"/>
</dbReference>
<gene>
    <name evidence="4" type="primary">yedF</name>
    <name evidence="4" type="ORF">H9734_03595</name>
</gene>
<dbReference type="Gene3D" id="3.40.1260.10">
    <property type="entry name" value="DsrEFH-like"/>
    <property type="match status" value="1"/>
</dbReference>
<dbReference type="Pfam" id="PF01206">
    <property type="entry name" value="TusA"/>
    <property type="match status" value="1"/>
</dbReference>
<evidence type="ECO:0000256" key="2">
    <source>
        <dbReference type="SAM" id="MobiDB-lite"/>
    </source>
</evidence>
<dbReference type="InterPro" id="IPR003787">
    <property type="entry name" value="Sulphur_relay_DsrE/F-like"/>
</dbReference>
<dbReference type="PROSITE" id="PS01148">
    <property type="entry name" value="UPF0033"/>
    <property type="match status" value="1"/>
</dbReference>
<dbReference type="PANTHER" id="PTHR33279:SF6">
    <property type="entry name" value="SULFUR CARRIER PROTEIN YEDF-RELATED"/>
    <property type="match status" value="1"/>
</dbReference>
<reference evidence="4" key="2">
    <citation type="submission" date="2021-04" db="EMBL/GenBank/DDBJ databases">
        <authorList>
            <person name="Gilroy R."/>
        </authorList>
    </citation>
    <scope>NUCLEOTIDE SEQUENCE</scope>
    <source>
        <strain evidence="4">CHK183-1962</strain>
    </source>
</reference>
<protein>
    <submittedName>
        <fullName evidence="4">Sulfurtransferase-like selenium metabolism protein YedF</fullName>
    </submittedName>
</protein>
<dbReference type="Pfam" id="PF02635">
    <property type="entry name" value="DsrE"/>
    <property type="match status" value="1"/>
</dbReference>
<sequence length="236" mass="25295">MVKQIDARGKACPLPVIEAKRALEAALDGTKIEVLVDNEIAVQNLCKMAAQKHYEASGTKVQENCYLVEILKGGAAGASSTDAAESASGRVYDTAEQTGSAADQAGREERQDSQNCGCQPMNSTEQGMVVVLASDKMGEKDSILGKILMKGFIYALTEQDRLPETILLYNGGAWLSCKGSDSLEDLKNLESQGVEILTCGTCLNHFGLSDKLEVGSVTNMYQIAQILTEARKVIKP</sequence>
<dbReference type="PANTHER" id="PTHR33279">
    <property type="entry name" value="SULFUR CARRIER PROTEIN YEDF-RELATED"/>
    <property type="match status" value="1"/>
</dbReference>
<evidence type="ECO:0000313" key="4">
    <source>
        <dbReference type="EMBL" id="HIX76667.1"/>
    </source>
</evidence>
<dbReference type="InterPro" id="IPR001455">
    <property type="entry name" value="TusA-like"/>
</dbReference>
<comment type="caution">
    <text evidence="4">The sequence shown here is derived from an EMBL/GenBank/DDBJ whole genome shotgun (WGS) entry which is preliminary data.</text>
</comment>
<dbReference type="Gene3D" id="3.30.110.40">
    <property type="entry name" value="TusA-like domain"/>
    <property type="match status" value="1"/>
</dbReference>
<organism evidence="4 5">
    <name type="scientific">Candidatus Fusicatenibacter merdavium</name>
    <dbReference type="NCBI Taxonomy" id="2838600"/>
    <lineage>
        <taxon>Bacteria</taxon>
        <taxon>Bacillati</taxon>
        <taxon>Bacillota</taxon>
        <taxon>Clostridia</taxon>
        <taxon>Lachnospirales</taxon>
        <taxon>Lachnospiraceae</taxon>
        <taxon>Fusicatenibacter</taxon>
    </lineage>
</organism>
<name>A0A9D1XC23_9FIRM</name>
<dbReference type="NCBIfam" id="TIGR03527">
    <property type="entry name" value="selenium_YedF"/>
    <property type="match status" value="1"/>
</dbReference>
<dbReference type="InterPro" id="IPR036868">
    <property type="entry name" value="TusA-like_sf"/>
</dbReference>
<evidence type="ECO:0000259" key="3">
    <source>
        <dbReference type="PROSITE" id="PS01148"/>
    </source>
</evidence>
<dbReference type="InterPro" id="IPR019870">
    <property type="entry name" value="Se_metab_YedF"/>
</dbReference>
<dbReference type="EMBL" id="DXEK01000059">
    <property type="protein sequence ID" value="HIX76667.1"/>
    <property type="molecule type" value="Genomic_DNA"/>
</dbReference>
<evidence type="ECO:0000256" key="1">
    <source>
        <dbReference type="ARBA" id="ARBA00008984"/>
    </source>
</evidence>
<evidence type="ECO:0000313" key="5">
    <source>
        <dbReference type="Proteomes" id="UP000886890"/>
    </source>
</evidence>
<feature type="region of interest" description="Disordered" evidence="2">
    <location>
        <begin position="87"/>
        <end position="121"/>
    </location>
</feature>
<comment type="similarity">
    <text evidence="1">Belongs to the sulfur carrier protein TusA family.</text>
</comment>
<dbReference type="AlphaFoldDB" id="A0A9D1XC23"/>
<dbReference type="SUPFAM" id="SSF64307">
    <property type="entry name" value="SirA-like"/>
    <property type="match status" value="1"/>
</dbReference>
<feature type="domain" description="UPF0033" evidence="3">
    <location>
        <begin position="5"/>
        <end position="29"/>
    </location>
</feature>
<accession>A0A9D1XC23</accession>
<dbReference type="SUPFAM" id="SSF75169">
    <property type="entry name" value="DsrEFH-like"/>
    <property type="match status" value="1"/>
</dbReference>
<dbReference type="InterPro" id="IPR027396">
    <property type="entry name" value="DsrEFH-like"/>
</dbReference>